<gene>
    <name evidence="4" type="ORF">SELMODRAFT_413759</name>
</gene>
<dbReference type="SUPFAM" id="SSF55347">
    <property type="entry name" value="Glyceraldehyde-3-phosphate dehydrogenase-like, C-terminal domain"/>
    <property type="match status" value="1"/>
</dbReference>
<comment type="similarity">
    <text evidence="1">Belongs to the Gfo/Idh/MocA family.</text>
</comment>
<dbReference type="PANTHER" id="PTHR42840">
    <property type="entry name" value="NAD(P)-BINDING ROSSMANN-FOLD SUPERFAMILY PROTEIN-RELATED"/>
    <property type="match status" value="1"/>
</dbReference>
<dbReference type="PANTHER" id="PTHR42840:SF5">
    <property type="entry name" value="NAD(P)-BINDING ROSSMANN-FOLD SUPERFAMILY PROTEIN"/>
    <property type="match status" value="1"/>
</dbReference>
<organism evidence="5">
    <name type="scientific">Selaginella moellendorffii</name>
    <name type="common">Spikemoss</name>
    <dbReference type="NCBI Taxonomy" id="88036"/>
    <lineage>
        <taxon>Eukaryota</taxon>
        <taxon>Viridiplantae</taxon>
        <taxon>Streptophyta</taxon>
        <taxon>Embryophyta</taxon>
        <taxon>Tracheophyta</taxon>
        <taxon>Lycopodiopsida</taxon>
        <taxon>Selaginellales</taxon>
        <taxon>Selaginellaceae</taxon>
        <taxon>Selaginella</taxon>
    </lineage>
</organism>
<dbReference type="AlphaFoldDB" id="D8RQ50"/>
<dbReference type="STRING" id="88036.D8RQ50"/>
<dbReference type="InterPro" id="IPR055170">
    <property type="entry name" value="GFO_IDH_MocA-like_dom"/>
</dbReference>
<name>D8RQ50_SELML</name>
<dbReference type="GO" id="GO:0006740">
    <property type="term" value="P:NADPH regeneration"/>
    <property type="evidence" value="ECO:0000318"/>
    <property type="project" value="GO_Central"/>
</dbReference>
<evidence type="ECO:0000313" key="5">
    <source>
        <dbReference type="Proteomes" id="UP000001514"/>
    </source>
</evidence>
<evidence type="ECO:0000313" key="4">
    <source>
        <dbReference type="EMBL" id="EFJ25594.1"/>
    </source>
</evidence>
<dbReference type="OMA" id="NEMQSPE"/>
<keyword evidence="5" id="KW-1185">Reference proteome</keyword>
<evidence type="ECO:0000256" key="1">
    <source>
        <dbReference type="ARBA" id="ARBA00010928"/>
    </source>
</evidence>
<evidence type="ECO:0000259" key="2">
    <source>
        <dbReference type="Pfam" id="PF01408"/>
    </source>
</evidence>
<feature type="domain" description="GFO/IDH/MocA-like oxidoreductase" evidence="3">
    <location>
        <begin position="152"/>
        <end position="263"/>
    </location>
</feature>
<dbReference type="Proteomes" id="UP000001514">
    <property type="component" value="Unassembled WGS sequence"/>
</dbReference>
<dbReference type="InterPro" id="IPR036291">
    <property type="entry name" value="NAD(P)-bd_dom_sf"/>
</dbReference>
<sequence length="349" mass="37817">MAPSLALIGVGNFAQKQYFPLFSTKLTDVVSLKALWSRSQESAERSVSLIKDCVPGVQAKWGQQGLDDILNDDTILGVAIVLQPQVQGEFVMQALKAGKHVIQEKPIAPSTQQAQSLTSFYESLGTMRPVWAIAENYRFERALVEAHKLVKDIGHMVAVEVTVESPMNISRPSFSSIWRRELKGGYVLDGAVHQIAGLRVITGSEVKSVSAICRHVDEALPPPDNVSALFELENGCAGTLMISFSCTTKKMSWKIVGTKGTVEVDQDTQDGQPGFMVSHATSVGKNSSFYPCCGVEEELRSFIHDLSQGGEADKRSSPGEAFIDVAVIEAILNSNGNCELQIGGDVEDE</sequence>
<evidence type="ECO:0000259" key="3">
    <source>
        <dbReference type="Pfam" id="PF22725"/>
    </source>
</evidence>
<dbReference type="Pfam" id="PF01408">
    <property type="entry name" value="GFO_IDH_MocA"/>
    <property type="match status" value="1"/>
</dbReference>
<protein>
    <recommendedName>
        <fullName evidence="6">Gfo/Idh/MocA-like oxidoreductase N-terminal domain-containing protein</fullName>
    </recommendedName>
</protein>
<dbReference type="HOGENOM" id="CLU_023194_3_1_1"/>
<dbReference type="KEGG" id="smo:SELMODRAFT_413759"/>
<dbReference type="SUPFAM" id="SSF51735">
    <property type="entry name" value="NAD(P)-binding Rossmann-fold domains"/>
    <property type="match status" value="1"/>
</dbReference>
<dbReference type="GO" id="GO:0016491">
    <property type="term" value="F:oxidoreductase activity"/>
    <property type="evidence" value="ECO:0000318"/>
    <property type="project" value="GO_Central"/>
</dbReference>
<dbReference type="InterPro" id="IPR000683">
    <property type="entry name" value="Gfo/Idh/MocA-like_OxRdtase_N"/>
</dbReference>
<dbReference type="GO" id="GO:0000166">
    <property type="term" value="F:nucleotide binding"/>
    <property type="evidence" value="ECO:0007669"/>
    <property type="project" value="InterPro"/>
</dbReference>
<accession>D8RQ50</accession>
<dbReference type="eggNOG" id="KOG2742">
    <property type="taxonomic scope" value="Eukaryota"/>
</dbReference>
<proteinExistence type="inferred from homology"/>
<dbReference type="Gramene" id="EFJ25594">
    <property type="protein sequence ID" value="EFJ25594"/>
    <property type="gene ID" value="SELMODRAFT_413759"/>
</dbReference>
<dbReference type="InParanoid" id="D8RQ50"/>
<dbReference type="Gene3D" id="3.30.360.10">
    <property type="entry name" value="Dihydrodipicolinate Reductase, domain 2"/>
    <property type="match status" value="1"/>
</dbReference>
<reference evidence="4 5" key="1">
    <citation type="journal article" date="2011" name="Science">
        <title>The Selaginella genome identifies genetic changes associated with the evolution of vascular plants.</title>
        <authorList>
            <person name="Banks J.A."/>
            <person name="Nishiyama T."/>
            <person name="Hasebe M."/>
            <person name="Bowman J.L."/>
            <person name="Gribskov M."/>
            <person name="dePamphilis C."/>
            <person name="Albert V.A."/>
            <person name="Aono N."/>
            <person name="Aoyama T."/>
            <person name="Ambrose B.A."/>
            <person name="Ashton N.W."/>
            <person name="Axtell M.J."/>
            <person name="Barker E."/>
            <person name="Barker M.S."/>
            <person name="Bennetzen J.L."/>
            <person name="Bonawitz N.D."/>
            <person name="Chapple C."/>
            <person name="Cheng C."/>
            <person name="Correa L.G."/>
            <person name="Dacre M."/>
            <person name="DeBarry J."/>
            <person name="Dreyer I."/>
            <person name="Elias M."/>
            <person name="Engstrom E.M."/>
            <person name="Estelle M."/>
            <person name="Feng L."/>
            <person name="Finet C."/>
            <person name="Floyd S.K."/>
            <person name="Frommer W.B."/>
            <person name="Fujita T."/>
            <person name="Gramzow L."/>
            <person name="Gutensohn M."/>
            <person name="Harholt J."/>
            <person name="Hattori M."/>
            <person name="Heyl A."/>
            <person name="Hirai T."/>
            <person name="Hiwatashi Y."/>
            <person name="Ishikawa M."/>
            <person name="Iwata M."/>
            <person name="Karol K.G."/>
            <person name="Koehler B."/>
            <person name="Kolukisaoglu U."/>
            <person name="Kubo M."/>
            <person name="Kurata T."/>
            <person name="Lalonde S."/>
            <person name="Li K."/>
            <person name="Li Y."/>
            <person name="Litt A."/>
            <person name="Lyons E."/>
            <person name="Manning G."/>
            <person name="Maruyama T."/>
            <person name="Michael T.P."/>
            <person name="Mikami K."/>
            <person name="Miyazaki S."/>
            <person name="Morinaga S."/>
            <person name="Murata T."/>
            <person name="Mueller-Roeber B."/>
            <person name="Nelson D.R."/>
            <person name="Obara M."/>
            <person name="Oguri Y."/>
            <person name="Olmstead R.G."/>
            <person name="Onodera N."/>
            <person name="Petersen B.L."/>
            <person name="Pils B."/>
            <person name="Prigge M."/>
            <person name="Rensing S.A."/>
            <person name="Riano-Pachon D.M."/>
            <person name="Roberts A.W."/>
            <person name="Sato Y."/>
            <person name="Scheller H.V."/>
            <person name="Schulz B."/>
            <person name="Schulz C."/>
            <person name="Shakirov E.V."/>
            <person name="Shibagaki N."/>
            <person name="Shinohara N."/>
            <person name="Shippen D.E."/>
            <person name="Soerensen I."/>
            <person name="Sotooka R."/>
            <person name="Sugimoto N."/>
            <person name="Sugita M."/>
            <person name="Sumikawa N."/>
            <person name="Tanurdzic M."/>
            <person name="Theissen G."/>
            <person name="Ulvskov P."/>
            <person name="Wakazuki S."/>
            <person name="Weng J.K."/>
            <person name="Willats W.W."/>
            <person name="Wipf D."/>
            <person name="Wolf P.G."/>
            <person name="Yang L."/>
            <person name="Zimmer A.D."/>
            <person name="Zhu Q."/>
            <person name="Mitros T."/>
            <person name="Hellsten U."/>
            <person name="Loque D."/>
            <person name="Otillar R."/>
            <person name="Salamov A."/>
            <person name="Schmutz J."/>
            <person name="Shapiro H."/>
            <person name="Lindquist E."/>
            <person name="Lucas S."/>
            <person name="Rokhsar D."/>
            <person name="Grigoriev I.V."/>
        </authorList>
    </citation>
    <scope>NUCLEOTIDE SEQUENCE [LARGE SCALE GENOMIC DNA]</scope>
</reference>
<dbReference type="Pfam" id="PF22725">
    <property type="entry name" value="GFO_IDH_MocA_C3"/>
    <property type="match status" value="1"/>
</dbReference>
<evidence type="ECO:0008006" key="6">
    <source>
        <dbReference type="Google" id="ProtNLM"/>
    </source>
</evidence>
<dbReference type="Gene3D" id="3.40.50.720">
    <property type="entry name" value="NAD(P)-binding Rossmann-like Domain"/>
    <property type="match status" value="1"/>
</dbReference>
<dbReference type="EMBL" id="GL377586">
    <property type="protein sequence ID" value="EFJ25594.1"/>
    <property type="molecule type" value="Genomic_DNA"/>
</dbReference>
<feature type="domain" description="Gfo/Idh/MocA-like oxidoreductase N-terminal" evidence="2">
    <location>
        <begin position="6"/>
        <end position="125"/>
    </location>
</feature>